<accession>A0A4D9CS02</accession>
<feature type="region of interest" description="Disordered" evidence="4">
    <location>
        <begin position="194"/>
        <end position="215"/>
    </location>
</feature>
<reference evidence="5 6" key="1">
    <citation type="submission" date="2019-01" db="EMBL/GenBank/DDBJ databases">
        <title>Nuclear Genome Assembly of the Microalgal Biofuel strain Nannochloropsis salina CCMP1776.</title>
        <authorList>
            <person name="Hovde B."/>
        </authorList>
    </citation>
    <scope>NUCLEOTIDE SEQUENCE [LARGE SCALE GENOMIC DNA]</scope>
    <source>
        <strain evidence="5 6">CCMP1776</strain>
    </source>
</reference>
<dbReference type="OrthoDB" id="6375174at2759"/>
<dbReference type="GO" id="GO:0005737">
    <property type="term" value="C:cytoplasm"/>
    <property type="evidence" value="ECO:0007669"/>
    <property type="project" value="TreeGrafter"/>
</dbReference>
<protein>
    <recommendedName>
        <fullName evidence="3">Prefoldin subunit 3</fullName>
    </recommendedName>
</protein>
<dbReference type="Gene3D" id="1.10.287.370">
    <property type="match status" value="1"/>
</dbReference>
<dbReference type="Pfam" id="PF02996">
    <property type="entry name" value="Prefoldin"/>
    <property type="match status" value="1"/>
</dbReference>
<organism evidence="5 6">
    <name type="scientific">Nannochloropsis salina CCMP1776</name>
    <dbReference type="NCBI Taxonomy" id="1027361"/>
    <lineage>
        <taxon>Eukaryota</taxon>
        <taxon>Sar</taxon>
        <taxon>Stramenopiles</taxon>
        <taxon>Ochrophyta</taxon>
        <taxon>Eustigmatophyceae</taxon>
        <taxon>Eustigmatales</taxon>
        <taxon>Monodopsidaceae</taxon>
        <taxon>Microchloropsis</taxon>
        <taxon>Microchloropsis salina</taxon>
    </lineage>
</organism>
<evidence type="ECO:0000256" key="2">
    <source>
        <dbReference type="ARBA" id="ARBA00023186"/>
    </source>
</evidence>
<dbReference type="InterPro" id="IPR009053">
    <property type="entry name" value="Prefoldin"/>
</dbReference>
<comment type="function">
    <text evidence="3">Binds specifically to cytosolic chaperonin (c-CPN) and transfers target proteins to it. Binds to nascent polypeptide chain and promotes folding in an environment in which there are many competing pathways for nonnative proteins.</text>
</comment>
<dbReference type="Proteomes" id="UP000355283">
    <property type="component" value="Unassembled WGS sequence"/>
</dbReference>
<dbReference type="GO" id="GO:0016272">
    <property type="term" value="C:prefoldin complex"/>
    <property type="evidence" value="ECO:0007669"/>
    <property type="project" value="UniProtKB-UniRule"/>
</dbReference>
<sequence>MAATDTGTMEQNVDIQKHLSVGKNPRGIPTATFIEDVGAFLQTLGGVPVETAIGAFNELYGKCKTLENSLGRVKLSMKAKIPEIEKTLELVHVLEGKQAEGEALTTHYNLADTIYAKAEVACHGRVCLWLGANVMLEYSYEEAKGVLETSLRNAKEKVKTTNEDLEHLKNQTTTIEVNMARLFNYDVKRRKALRQEEGAADKTGGGKGRGNGNPK</sequence>
<dbReference type="GO" id="GO:0015631">
    <property type="term" value="F:tubulin binding"/>
    <property type="evidence" value="ECO:0007669"/>
    <property type="project" value="TreeGrafter"/>
</dbReference>
<dbReference type="PIRSF" id="PIRSF016396">
    <property type="entry name" value="Prefoldin_subunit_3"/>
    <property type="match status" value="1"/>
</dbReference>
<dbReference type="InterPro" id="IPR016655">
    <property type="entry name" value="PFD3"/>
</dbReference>
<dbReference type="PANTHER" id="PTHR12409">
    <property type="entry name" value="PREFOLDIN SUBUNIT 3"/>
    <property type="match status" value="1"/>
</dbReference>
<proteinExistence type="inferred from homology"/>
<dbReference type="GO" id="GO:0007017">
    <property type="term" value="P:microtubule-based process"/>
    <property type="evidence" value="ECO:0007669"/>
    <property type="project" value="TreeGrafter"/>
</dbReference>
<comment type="caution">
    <text evidence="5">The sequence shown here is derived from an EMBL/GenBank/DDBJ whole genome shotgun (WGS) entry which is preliminary data.</text>
</comment>
<gene>
    <name evidence="5" type="ORF">NSK_006618</name>
</gene>
<evidence type="ECO:0000313" key="6">
    <source>
        <dbReference type="Proteomes" id="UP000355283"/>
    </source>
</evidence>
<evidence type="ECO:0000313" key="5">
    <source>
        <dbReference type="EMBL" id="TFJ81950.1"/>
    </source>
</evidence>
<keyword evidence="2 3" id="KW-0143">Chaperone</keyword>
<dbReference type="SUPFAM" id="SSF46579">
    <property type="entry name" value="Prefoldin"/>
    <property type="match status" value="1"/>
</dbReference>
<dbReference type="AlphaFoldDB" id="A0A4D9CS02"/>
<keyword evidence="6" id="KW-1185">Reference proteome</keyword>
<dbReference type="EMBL" id="SDOX01000121">
    <property type="protein sequence ID" value="TFJ81950.1"/>
    <property type="molecule type" value="Genomic_DNA"/>
</dbReference>
<dbReference type="FunFam" id="1.10.287.370:FF:000001">
    <property type="entry name" value="Prefoldin subunit 3"/>
    <property type="match status" value="1"/>
</dbReference>
<dbReference type="GO" id="GO:0006457">
    <property type="term" value="P:protein folding"/>
    <property type="evidence" value="ECO:0007669"/>
    <property type="project" value="UniProtKB-UniRule"/>
</dbReference>
<dbReference type="PANTHER" id="PTHR12409:SF0">
    <property type="entry name" value="PREFOLDIN SUBUNIT 3"/>
    <property type="match status" value="1"/>
</dbReference>
<dbReference type="CDD" id="cd23156">
    <property type="entry name" value="Prefoldin_3"/>
    <property type="match status" value="1"/>
</dbReference>
<comment type="subunit">
    <text evidence="3">Heterohexamer of two PFD-alpha type and four PFD-beta type subunits.</text>
</comment>
<evidence type="ECO:0000256" key="4">
    <source>
        <dbReference type="SAM" id="MobiDB-lite"/>
    </source>
</evidence>
<feature type="compositionally biased region" description="Gly residues" evidence="4">
    <location>
        <begin position="203"/>
        <end position="215"/>
    </location>
</feature>
<dbReference type="InterPro" id="IPR004127">
    <property type="entry name" value="Prefoldin_subunit_alpha"/>
</dbReference>
<evidence type="ECO:0000256" key="1">
    <source>
        <dbReference type="ARBA" id="ARBA00010048"/>
    </source>
</evidence>
<dbReference type="GO" id="GO:0007021">
    <property type="term" value="P:tubulin complex assembly"/>
    <property type="evidence" value="ECO:0007669"/>
    <property type="project" value="TreeGrafter"/>
</dbReference>
<evidence type="ECO:0000256" key="3">
    <source>
        <dbReference type="PIRNR" id="PIRNR016396"/>
    </source>
</evidence>
<comment type="similarity">
    <text evidence="1 3">Belongs to the prefoldin subunit alpha family.</text>
</comment>
<name>A0A4D9CS02_9STRA</name>